<comment type="caution">
    <text evidence="1">The sequence shown here is derived from an EMBL/GenBank/DDBJ whole genome shotgun (WGS) entry which is preliminary data.</text>
</comment>
<reference evidence="1 2" key="1">
    <citation type="submission" date="2023-11" db="EMBL/GenBank/DDBJ databases">
        <title>Paucibacter sp. nov., isolated from fresh soil in Korea.</title>
        <authorList>
            <person name="Le N.T.T."/>
        </authorList>
    </citation>
    <scope>NUCLEOTIDE SEQUENCE [LARGE SCALE GENOMIC DNA]</scope>
    <source>
        <strain evidence="1 2">R3-3</strain>
    </source>
</reference>
<sequence length="337" mass="36061">MNPPAANAADPFGEFGSSQRAIELDLLGTRFEFRSDSAELLDLVDQAYADLPAQRLGATPAPLRVDLALIDDISLADQAEPPLPRMHGGAGLFGAVIDGANFAFAAPAARGACVSISRGLLAAHRYHARYELLEFAVFTLASRAQNLAPLHAGCVGWQGRGVLLIGDSGAGKTTLTLQALLEGMEFLTEDASFVDPASLKVTGVANFLHPRFDALRFVKAEARRVQMQAAPVIRRRSGVEKFEVDLRGSGAVLAATPLALQAIVFLSPEVSDGQPLLRPLDLATATVRLRATQPYAAQLDNWPAFERSIAKLRCFELRRGAHPREGVAALGELLGRH</sequence>
<protein>
    <recommendedName>
        <fullName evidence="3">Serine kinase</fullName>
    </recommendedName>
</protein>
<gene>
    <name evidence="1" type="ORF">SNE35_30000</name>
</gene>
<dbReference type="InterPro" id="IPR027417">
    <property type="entry name" value="P-loop_NTPase"/>
</dbReference>
<keyword evidence="2" id="KW-1185">Reference proteome</keyword>
<organism evidence="1 2">
    <name type="scientific">Roseateles agri</name>
    <dbReference type="NCBI Taxonomy" id="3098619"/>
    <lineage>
        <taxon>Bacteria</taxon>
        <taxon>Pseudomonadati</taxon>
        <taxon>Pseudomonadota</taxon>
        <taxon>Betaproteobacteria</taxon>
        <taxon>Burkholderiales</taxon>
        <taxon>Sphaerotilaceae</taxon>
        <taxon>Roseateles</taxon>
    </lineage>
</organism>
<evidence type="ECO:0000313" key="2">
    <source>
        <dbReference type="Proteomes" id="UP001285263"/>
    </source>
</evidence>
<evidence type="ECO:0000313" key="1">
    <source>
        <dbReference type="EMBL" id="MDY0748769.1"/>
    </source>
</evidence>
<dbReference type="EMBL" id="JAXCLA010000012">
    <property type="protein sequence ID" value="MDY0748769.1"/>
    <property type="molecule type" value="Genomic_DNA"/>
</dbReference>
<dbReference type="Gene3D" id="3.40.50.300">
    <property type="entry name" value="P-loop containing nucleotide triphosphate hydrolases"/>
    <property type="match status" value="1"/>
</dbReference>
<name>A0ABU5DTI3_9BURK</name>
<dbReference type="RefSeq" id="WP_320426740.1">
    <property type="nucleotide sequence ID" value="NZ_JAXCLA010000012.1"/>
</dbReference>
<accession>A0ABU5DTI3</accession>
<dbReference type="SUPFAM" id="SSF53795">
    <property type="entry name" value="PEP carboxykinase-like"/>
    <property type="match status" value="1"/>
</dbReference>
<dbReference type="Proteomes" id="UP001285263">
    <property type="component" value="Unassembled WGS sequence"/>
</dbReference>
<evidence type="ECO:0008006" key="3">
    <source>
        <dbReference type="Google" id="ProtNLM"/>
    </source>
</evidence>
<proteinExistence type="predicted"/>